<gene>
    <name evidence="2" type="ORF">QTG54_003260</name>
</gene>
<reference evidence="2" key="1">
    <citation type="submission" date="2023-06" db="EMBL/GenBank/DDBJ databases">
        <title>Survivors Of The Sea: Transcriptome response of Skeletonema marinoi to long-term dormancy.</title>
        <authorList>
            <person name="Pinder M.I.M."/>
            <person name="Kourtchenko O."/>
            <person name="Robertson E.K."/>
            <person name="Larsson T."/>
            <person name="Maumus F."/>
            <person name="Osuna-Cruz C.M."/>
            <person name="Vancaester E."/>
            <person name="Stenow R."/>
            <person name="Vandepoele K."/>
            <person name="Ploug H."/>
            <person name="Bruchert V."/>
            <person name="Godhe A."/>
            <person name="Topel M."/>
        </authorList>
    </citation>
    <scope>NUCLEOTIDE SEQUENCE</scope>
    <source>
        <strain evidence="2">R05AC</strain>
    </source>
</reference>
<dbReference type="EMBL" id="JATAAI010000004">
    <property type="protein sequence ID" value="KAK1746653.1"/>
    <property type="molecule type" value="Genomic_DNA"/>
</dbReference>
<feature type="compositionally biased region" description="Low complexity" evidence="1">
    <location>
        <begin position="244"/>
        <end position="253"/>
    </location>
</feature>
<name>A0AAD9DIC7_9STRA</name>
<dbReference type="AlphaFoldDB" id="A0AAD9DIC7"/>
<comment type="caution">
    <text evidence="2">The sequence shown here is derived from an EMBL/GenBank/DDBJ whole genome shotgun (WGS) entry which is preliminary data.</text>
</comment>
<proteinExistence type="predicted"/>
<organism evidence="2 3">
    <name type="scientific">Skeletonema marinoi</name>
    <dbReference type="NCBI Taxonomy" id="267567"/>
    <lineage>
        <taxon>Eukaryota</taxon>
        <taxon>Sar</taxon>
        <taxon>Stramenopiles</taxon>
        <taxon>Ochrophyta</taxon>
        <taxon>Bacillariophyta</taxon>
        <taxon>Coscinodiscophyceae</taxon>
        <taxon>Thalassiosirophycidae</taxon>
        <taxon>Thalassiosirales</taxon>
        <taxon>Skeletonemataceae</taxon>
        <taxon>Skeletonema</taxon>
        <taxon>Skeletonema marinoi-dohrnii complex</taxon>
    </lineage>
</organism>
<sequence>MSTNDEDVSVKTPKASQINRYQRVLHEYMEHNHSRAFPLNYQFSEDELSTVTPESILKWMNKKICGDADADMLHGDIPTPIRCSHHVLDFYKKSISYFMPNKGQVWDPETKRGNPTRSKDINNLIKKVKEIGDTVEGDQKKRKRDTPSTEPTTIAPPVPQLTLPSAQSAITVPINTAVPTHNAVPVQNVLRRLVAQNSQFIELFGTFSETMKQFQTNLRINNQQILAEINALGSVAPPNLGASAAAASLTNPPQRKQGAKKSQTELGDVLGTSV</sequence>
<evidence type="ECO:0000256" key="1">
    <source>
        <dbReference type="SAM" id="MobiDB-lite"/>
    </source>
</evidence>
<evidence type="ECO:0000313" key="2">
    <source>
        <dbReference type="EMBL" id="KAK1746653.1"/>
    </source>
</evidence>
<evidence type="ECO:0000313" key="3">
    <source>
        <dbReference type="Proteomes" id="UP001224775"/>
    </source>
</evidence>
<keyword evidence="3" id="KW-1185">Reference proteome</keyword>
<accession>A0AAD9DIC7</accession>
<feature type="region of interest" description="Disordered" evidence="1">
    <location>
        <begin position="244"/>
        <end position="274"/>
    </location>
</feature>
<feature type="region of interest" description="Disordered" evidence="1">
    <location>
        <begin position="132"/>
        <end position="156"/>
    </location>
</feature>
<dbReference type="Proteomes" id="UP001224775">
    <property type="component" value="Unassembled WGS sequence"/>
</dbReference>
<protein>
    <submittedName>
        <fullName evidence="2">Uncharacterized protein</fullName>
    </submittedName>
</protein>